<dbReference type="EMBL" id="LCJZ01000004">
    <property type="protein sequence ID" value="KKT87167.1"/>
    <property type="molecule type" value="Genomic_DNA"/>
</dbReference>
<evidence type="ECO:0000313" key="3">
    <source>
        <dbReference type="Proteomes" id="UP000033958"/>
    </source>
</evidence>
<accession>A0A0G1N277</accession>
<gene>
    <name evidence="2" type="ORF">VE97_C0004G0006</name>
</gene>
<organism evidence="2 3">
    <name type="scientific">candidate division Kazan bacterium GW2011_GWB1_45_10</name>
    <dbReference type="NCBI Taxonomy" id="1620411"/>
    <lineage>
        <taxon>Bacteria</taxon>
        <taxon>Bacteria division Kazan-3B-28</taxon>
    </lineage>
</organism>
<proteinExistence type="predicted"/>
<feature type="compositionally biased region" description="Polar residues" evidence="1">
    <location>
        <begin position="301"/>
        <end position="312"/>
    </location>
</feature>
<comment type="caution">
    <text evidence="2">The sequence shown here is derived from an EMBL/GenBank/DDBJ whole genome shotgun (WGS) entry which is preliminary data.</text>
</comment>
<reference evidence="2 3" key="1">
    <citation type="journal article" date="2015" name="Nature">
        <title>rRNA introns, odd ribosomes, and small enigmatic genomes across a large radiation of phyla.</title>
        <authorList>
            <person name="Brown C.T."/>
            <person name="Hug L.A."/>
            <person name="Thomas B.C."/>
            <person name="Sharon I."/>
            <person name="Castelle C.J."/>
            <person name="Singh A."/>
            <person name="Wilkins M.J."/>
            <person name="Williams K.H."/>
            <person name="Banfield J.F."/>
        </authorList>
    </citation>
    <scope>NUCLEOTIDE SEQUENCE [LARGE SCALE GENOMIC DNA]</scope>
</reference>
<dbReference type="Proteomes" id="UP000033958">
    <property type="component" value="Unassembled WGS sequence"/>
</dbReference>
<feature type="region of interest" description="Disordered" evidence="1">
    <location>
        <begin position="277"/>
        <end position="312"/>
    </location>
</feature>
<dbReference type="AlphaFoldDB" id="A0A0G1N277"/>
<name>A0A0G1N277_UNCK3</name>
<protein>
    <submittedName>
        <fullName evidence="2">Uncharacterized protein</fullName>
    </submittedName>
</protein>
<evidence type="ECO:0000256" key="1">
    <source>
        <dbReference type="SAM" id="MobiDB-lite"/>
    </source>
</evidence>
<sequence>MAAIFLTTNVLIDADLIGRPQETTSSPRANAQAAAPTTFYFKGDYTISPTRTANNYFGVAGPTVENSSDTSGMVVGGQGTALGMIPIAGPIDPGTASYSIVSPAFTTTPDVDMAWFRTFIMPLASGTNFVAPGAGASTFEVGVSASESNGALNGFVRAFIYVYDSGTNSNVKTLAGPTSHGTEIGTGGSANSGRIWTVANAMTGGNYTSGNTDYLAVEIWVDASTRTAATRFATLNWGGNVAVVDGTNNTTPASYVTVGITAVDTFDPLWLRETTTSYEPTPNAHQTGDTFQAGTWEGRRSSTTAGSSAETKTQAVTVTGNPLYYQMNTWTSPPLTAQTIPAATWVLHMHGNETAATDNAQYRYMIYVWKNDDSGSRGTIAAVANSGTEWGIATSDNQVEVLITGSSVASSLGDRLVVEVELVSLAASTAGNVLHRFGGSNSPGISNYDSAILPPMNYASTPTPLAYANQLYNQTHWRFDEDNDDNTSNDTHAAWTDKDGATTEDDTTVAFLTATNFRLRFQIRNQGDENPDTLSPKVYYRVNSPPGSWTEITTGSSNVTIVTSANVADALATTRQLTDDSASGFTFTAGSMEENSSPAGDTTMLPANFTEYEWSLQSATVATYDFKVTDNGTDFDFYPTTYPKVVFSTAASLGVTAPTDVTLTTGNPGVTTETTWGAGELVAVTYGSAAWSLTVIMTVTLNDGGGGHTIPDANVKLRTDGIPAGGDGTGDTYTLWSGVITSTNETTSGTYSLDTTRAVGTRSSGANGSVTNIRPTIQVVMPPSQIPADYDGTMQFTVA</sequence>
<evidence type="ECO:0000313" key="2">
    <source>
        <dbReference type="EMBL" id="KKT87167.1"/>
    </source>
</evidence>
<feature type="compositionally biased region" description="Polar residues" evidence="1">
    <location>
        <begin position="277"/>
        <end position="293"/>
    </location>
</feature>
<feature type="region of interest" description="Disordered" evidence="1">
    <location>
        <begin position="480"/>
        <end position="500"/>
    </location>
</feature>